<dbReference type="EMBL" id="JAEKOZ010000004">
    <property type="protein sequence ID" value="MBJ3807279.1"/>
    <property type="molecule type" value="Genomic_DNA"/>
</dbReference>
<feature type="compositionally biased region" description="Basic and acidic residues" evidence="1">
    <location>
        <begin position="30"/>
        <end position="48"/>
    </location>
</feature>
<feature type="chain" id="PRO_5046740378" description="Secreted protein" evidence="2">
    <location>
        <begin position="20"/>
        <end position="128"/>
    </location>
</feature>
<sequence>MRRIRIATLTALVIVAAGAGVTAAQGIDTNKPDNPGKSDTSAEQREAAPRAAHTQHQGIAQNIPPGLEGFASVTCPQGTVVTGGGASTSGESTYVTSSTPSGASWFATAKNTTGSNQSVTAWVICTAA</sequence>
<proteinExistence type="predicted"/>
<name>A0ABS0X269_9ACTN</name>
<accession>A0ABS0X269</accession>
<feature type="region of interest" description="Disordered" evidence="1">
    <location>
        <begin position="25"/>
        <end position="65"/>
    </location>
</feature>
<protein>
    <recommendedName>
        <fullName evidence="5">Secreted protein</fullName>
    </recommendedName>
</protein>
<comment type="caution">
    <text evidence="3">The sequence shown here is derived from an EMBL/GenBank/DDBJ whole genome shotgun (WGS) entry which is preliminary data.</text>
</comment>
<dbReference type="Proteomes" id="UP000634780">
    <property type="component" value="Unassembled WGS sequence"/>
</dbReference>
<dbReference type="RefSeq" id="WP_190118192.1">
    <property type="nucleotide sequence ID" value="NZ_BMVR01000010.1"/>
</dbReference>
<evidence type="ECO:0000313" key="4">
    <source>
        <dbReference type="Proteomes" id="UP000634780"/>
    </source>
</evidence>
<organism evidence="3 4">
    <name type="scientific">Streptomyces flavofungini</name>
    <dbReference type="NCBI Taxonomy" id="68200"/>
    <lineage>
        <taxon>Bacteria</taxon>
        <taxon>Bacillati</taxon>
        <taxon>Actinomycetota</taxon>
        <taxon>Actinomycetes</taxon>
        <taxon>Kitasatosporales</taxon>
        <taxon>Streptomycetaceae</taxon>
        <taxon>Streptomyces</taxon>
    </lineage>
</organism>
<keyword evidence="2" id="KW-0732">Signal</keyword>
<evidence type="ECO:0008006" key="5">
    <source>
        <dbReference type="Google" id="ProtNLM"/>
    </source>
</evidence>
<gene>
    <name evidence="3" type="ORF">JGB26_09155</name>
</gene>
<evidence type="ECO:0000256" key="2">
    <source>
        <dbReference type="SAM" id="SignalP"/>
    </source>
</evidence>
<reference evidence="3 4" key="1">
    <citation type="submission" date="2020-12" db="EMBL/GenBank/DDBJ databases">
        <title>Streptomyces typhae sp. nov., a novel endophytic actinomycete isolated from the root of cattail pollen (Typha angustifolia L.).</title>
        <authorList>
            <person name="Peng C."/>
            <person name="Liu C."/>
        </authorList>
    </citation>
    <scope>NUCLEOTIDE SEQUENCE [LARGE SCALE GENOMIC DNA]</scope>
    <source>
        <strain evidence="3 4">JCM 4753</strain>
    </source>
</reference>
<keyword evidence="4" id="KW-1185">Reference proteome</keyword>
<feature type="signal peptide" evidence="2">
    <location>
        <begin position="1"/>
        <end position="19"/>
    </location>
</feature>
<evidence type="ECO:0000256" key="1">
    <source>
        <dbReference type="SAM" id="MobiDB-lite"/>
    </source>
</evidence>
<evidence type="ECO:0000313" key="3">
    <source>
        <dbReference type="EMBL" id="MBJ3807279.1"/>
    </source>
</evidence>